<sequence length="80" mass="9519">MSYDICRICGRFFNRNGNTLCEECYEKDRLQYEKVREYVENHHNATVIDIINATSVTLKTIMRFVEEGAFTYINDKIELE</sequence>
<gene>
    <name evidence="1" type="ORF">SDC9_204415</name>
</gene>
<organism evidence="1">
    <name type="scientific">bioreactor metagenome</name>
    <dbReference type="NCBI Taxonomy" id="1076179"/>
    <lineage>
        <taxon>unclassified sequences</taxon>
        <taxon>metagenomes</taxon>
        <taxon>ecological metagenomes</taxon>
    </lineage>
</organism>
<comment type="caution">
    <text evidence="1">The sequence shown here is derived from an EMBL/GenBank/DDBJ whole genome shotgun (WGS) entry which is preliminary data.</text>
</comment>
<dbReference type="EMBL" id="VSSQ01127393">
    <property type="protein sequence ID" value="MPN56723.1"/>
    <property type="molecule type" value="Genomic_DNA"/>
</dbReference>
<evidence type="ECO:0000313" key="1">
    <source>
        <dbReference type="EMBL" id="MPN56723.1"/>
    </source>
</evidence>
<accession>A0A645JB39</accession>
<reference evidence="1" key="1">
    <citation type="submission" date="2019-08" db="EMBL/GenBank/DDBJ databases">
        <authorList>
            <person name="Kucharzyk K."/>
            <person name="Murdoch R.W."/>
            <person name="Higgins S."/>
            <person name="Loffler F."/>
        </authorList>
    </citation>
    <scope>NUCLEOTIDE SEQUENCE</scope>
</reference>
<dbReference type="AlphaFoldDB" id="A0A645JB39"/>
<protein>
    <recommendedName>
        <fullName evidence="2">Flagellar operon protein TIGR03826</fullName>
    </recommendedName>
</protein>
<proteinExistence type="predicted"/>
<evidence type="ECO:0008006" key="2">
    <source>
        <dbReference type="Google" id="ProtNLM"/>
    </source>
</evidence>
<name>A0A645JB39_9ZZZZ</name>